<proteinExistence type="predicted"/>
<name>A0A261UFG7_9BORD</name>
<gene>
    <name evidence="2" type="ORF">CAL28_10665</name>
</gene>
<protein>
    <submittedName>
        <fullName evidence="2">Uncharacterized protein</fullName>
    </submittedName>
</protein>
<reference evidence="3" key="1">
    <citation type="submission" date="2017-05" db="EMBL/GenBank/DDBJ databases">
        <title>Complete and WGS of Bordetella genogroups.</title>
        <authorList>
            <person name="Spilker T."/>
            <person name="Lipuma J."/>
        </authorList>
    </citation>
    <scope>NUCLEOTIDE SEQUENCE [LARGE SCALE GENOMIC DNA]</scope>
    <source>
        <strain evidence="3">AU8856</strain>
    </source>
</reference>
<accession>A0A261UFG7</accession>
<dbReference type="OrthoDB" id="6460161at2"/>
<feature type="compositionally biased region" description="Basic and acidic residues" evidence="1">
    <location>
        <begin position="77"/>
        <end position="104"/>
    </location>
</feature>
<organism evidence="2 3">
    <name type="scientific">Bordetella genomosp. 11</name>
    <dbReference type="NCBI Taxonomy" id="1416808"/>
    <lineage>
        <taxon>Bacteria</taxon>
        <taxon>Pseudomonadati</taxon>
        <taxon>Pseudomonadota</taxon>
        <taxon>Betaproteobacteria</taxon>
        <taxon>Burkholderiales</taxon>
        <taxon>Alcaligenaceae</taxon>
        <taxon>Bordetella</taxon>
    </lineage>
</organism>
<dbReference type="Proteomes" id="UP000215767">
    <property type="component" value="Unassembled WGS sequence"/>
</dbReference>
<sequence>MANITVACKLPNGLVLDLGGKKVVLKGSRDRDAVAGFGLTQVDDGFWSTWATTYKDFPALKRGLIFAHAKESGAAAESKEKQDVKSGLEGLDPEKPGTKLKPENYEGMPKPAE</sequence>
<dbReference type="EMBL" id="NEVS01000004">
    <property type="protein sequence ID" value="OZI59940.1"/>
    <property type="molecule type" value="Genomic_DNA"/>
</dbReference>
<comment type="caution">
    <text evidence="2">The sequence shown here is derived from an EMBL/GenBank/DDBJ whole genome shotgun (WGS) entry which is preliminary data.</text>
</comment>
<keyword evidence="3" id="KW-1185">Reference proteome</keyword>
<dbReference type="AlphaFoldDB" id="A0A261UFG7"/>
<dbReference type="RefSeq" id="WP_094841360.1">
    <property type="nucleotide sequence ID" value="NZ_NEVS01000004.1"/>
</dbReference>
<evidence type="ECO:0000313" key="3">
    <source>
        <dbReference type="Proteomes" id="UP000215767"/>
    </source>
</evidence>
<evidence type="ECO:0000256" key="1">
    <source>
        <dbReference type="SAM" id="MobiDB-lite"/>
    </source>
</evidence>
<evidence type="ECO:0000313" key="2">
    <source>
        <dbReference type="EMBL" id="OZI59940.1"/>
    </source>
</evidence>
<feature type="region of interest" description="Disordered" evidence="1">
    <location>
        <begin position="71"/>
        <end position="113"/>
    </location>
</feature>